<evidence type="ECO:0000313" key="14">
    <source>
        <dbReference type="Proteomes" id="UP000265120"/>
    </source>
</evidence>
<keyword evidence="4" id="KW-0677">Repeat</keyword>
<dbReference type="SMART" id="SM00369">
    <property type="entry name" value="LRR_TYP"/>
    <property type="match status" value="4"/>
</dbReference>
<evidence type="ECO:0000256" key="2">
    <source>
        <dbReference type="ARBA" id="ARBA00022490"/>
    </source>
</evidence>
<dbReference type="Proteomes" id="UP000265120">
    <property type="component" value="Chromosome 17"/>
</dbReference>
<evidence type="ECO:0000256" key="7">
    <source>
        <dbReference type="ARBA" id="ARBA00023069"/>
    </source>
</evidence>
<keyword evidence="5" id="KW-0282">Flagellum</keyword>
<sequence length="503" mass="58508">MSGHFEDSEPVLMNDEILRKAIDEQTSQDQTERTAKAGGLPFNEVYKIRLEYKNILMISHLKDLTSLTRLDLNNNMIERIEGVDHLRNLTWLNLSFNRIKKIEGLDSLTKLELLNLTDNKISAIENMDSLQKLTNFGIANNLIPQLENVIYLRKLKNLLTLNLYGNPISEEKDYTLFIAAHFPHLMHLDYRLLDDTTKNEASMKYHCVIEEMRLEEQQKQQKEDAEKSLEAELQLHKDAFVEFLNGSQLFQSMIKEDPEADTLHVLLTYDFAKISLDLTLTFEEQMVELCMQLFQTGLAEHQQREAEVNLFLSAQTQAVTEYQQKASQTLMEFESKHKKVSLDKHTLSIHSICYTATVMKLISCETIKKLEISISEMVGNFTEFVQGIYPFDNYYRKVKDIAAETLKKVATEGQHENIPKEVRRLFTDKDAVMDALATAHDNHLQKINDRETQLVTRVDAWRVGLIKEIQDKELQRNRTCVLDIHKYTDYSQDQLEEFLYSEL</sequence>
<evidence type="ECO:0000256" key="8">
    <source>
        <dbReference type="ARBA" id="ARBA00023212"/>
    </source>
</evidence>
<dbReference type="SUPFAM" id="SSF52058">
    <property type="entry name" value="L domain-like"/>
    <property type="match status" value="1"/>
</dbReference>
<proteinExistence type="inferred from homology"/>
<evidence type="ECO:0000256" key="5">
    <source>
        <dbReference type="ARBA" id="ARBA00022846"/>
    </source>
</evidence>
<dbReference type="InterPro" id="IPR032675">
    <property type="entry name" value="LRR_dom_sf"/>
</dbReference>
<dbReference type="SMART" id="SM00365">
    <property type="entry name" value="LRR_SD22"/>
    <property type="match status" value="4"/>
</dbReference>
<reference evidence="13" key="3">
    <citation type="submission" date="2025-09" db="UniProtKB">
        <authorList>
            <consortium name="Ensembl"/>
        </authorList>
    </citation>
    <scope>IDENTIFICATION</scope>
</reference>
<evidence type="ECO:0000256" key="10">
    <source>
        <dbReference type="ARBA" id="ARBA00038378"/>
    </source>
</evidence>
<keyword evidence="14" id="KW-1185">Reference proteome</keyword>
<dbReference type="PANTHER" id="PTHR45973">
    <property type="entry name" value="PROTEIN PHOSPHATASE 1 REGULATORY SUBUNIT SDS22-RELATED"/>
    <property type="match status" value="1"/>
</dbReference>
<dbReference type="AlphaFoldDB" id="A0A3P8WIC9"/>
<accession>A0A3P8WIC9</accession>
<feature type="coiled-coil region" evidence="12">
    <location>
        <begin position="212"/>
        <end position="239"/>
    </location>
</feature>
<keyword evidence="6 12" id="KW-0175">Coiled coil</keyword>
<dbReference type="Gene3D" id="3.80.10.10">
    <property type="entry name" value="Ribonuclease Inhibitor"/>
    <property type="match status" value="1"/>
</dbReference>
<dbReference type="PROSITE" id="PS51450">
    <property type="entry name" value="LRR"/>
    <property type="match status" value="3"/>
</dbReference>
<comment type="subcellular location">
    <subcellularLocation>
        <location evidence="1">Cytoplasm</location>
        <location evidence="1">Cytoskeleton</location>
        <location evidence="1">Flagellum axoneme</location>
    </subcellularLocation>
</comment>
<evidence type="ECO:0000256" key="4">
    <source>
        <dbReference type="ARBA" id="ARBA00022737"/>
    </source>
</evidence>
<dbReference type="Pfam" id="PF14580">
    <property type="entry name" value="LRR_9"/>
    <property type="match status" value="1"/>
</dbReference>
<dbReference type="GO" id="GO:0005929">
    <property type="term" value="C:cilium"/>
    <property type="evidence" value="ECO:0007669"/>
    <property type="project" value="TreeGrafter"/>
</dbReference>
<keyword evidence="7" id="KW-0969">Cilium</keyword>
<comment type="similarity">
    <text evidence="10">Belongs to the DRC3 family.</text>
</comment>
<dbReference type="GeneTree" id="ENSGT00940000159298"/>
<keyword evidence="9" id="KW-0966">Cell projection</keyword>
<dbReference type="InterPro" id="IPR001611">
    <property type="entry name" value="Leu-rich_rpt"/>
</dbReference>
<evidence type="ECO:0000256" key="6">
    <source>
        <dbReference type="ARBA" id="ARBA00023054"/>
    </source>
</evidence>
<keyword evidence="3" id="KW-0433">Leucine-rich repeat</keyword>
<keyword evidence="2" id="KW-0963">Cytoplasm</keyword>
<organism evidence="13 14">
    <name type="scientific">Cynoglossus semilaevis</name>
    <name type="common">Tongue sole</name>
    <dbReference type="NCBI Taxonomy" id="244447"/>
    <lineage>
        <taxon>Eukaryota</taxon>
        <taxon>Metazoa</taxon>
        <taxon>Chordata</taxon>
        <taxon>Craniata</taxon>
        <taxon>Vertebrata</taxon>
        <taxon>Euteleostomi</taxon>
        <taxon>Actinopterygii</taxon>
        <taxon>Neopterygii</taxon>
        <taxon>Teleostei</taxon>
        <taxon>Neoteleostei</taxon>
        <taxon>Acanthomorphata</taxon>
        <taxon>Carangaria</taxon>
        <taxon>Pleuronectiformes</taxon>
        <taxon>Pleuronectoidei</taxon>
        <taxon>Cynoglossidae</taxon>
        <taxon>Cynoglossinae</taxon>
        <taxon>Cynoglossus</taxon>
    </lineage>
</organism>
<evidence type="ECO:0000256" key="3">
    <source>
        <dbReference type="ARBA" id="ARBA00022614"/>
    </source>
</evidence>
<dbReference type="InterPro" id="IPR003591">
    <property type="entry name" value="Leu-rich_rpt_typical-subtyp"/>
</dbReference>
<name>A0A3P8WIC9_CYNSE</name>
<evidence type="ECO:0000256" key="9">
    <source>
        <dbReference type="ARBA" id="ARBA00023273"/>
    </source>
</evidence>
<dbReference type="PANTHER" id="PTHR45973:SF12">
    <property type="entry name" value="DYNEIN REGULATORY COMPLEX SUBUNIT 3"/>
    <property type="match status" value="1"/>
</dbReference>
<evidence type="ECO:0000256" key="1">
    <source>
        <dbReference type="ARBA" id="ARBA00004611"/>
    </source>
</evidence>
<keyword evidence="8" id="KW-0206">Cytoskeleton</keyword>
<reference evidence="13 14" key="1">
    <citation type="journal article" date="2014" name="Nat. Genet.">
        <title>Whole-genome sequence of a flatfish provides insights into ZW sex chromosome evolution and adaptation to a benthic lifestyle.</title>
        <authorList>
            <person name="Chen S."/>
            <person name="Zhang G."/>
            <person name="Shao C."/>
            <person name="Huang Q."/>
            <person name="Liu G."/>
            <person name="Zhang P."/>
            <person name="Song W."/>
            <person name="An N."/>
            <person name="Chalopin D."/>
            <person name="Volff J.N."/>
            <person name="Hong Y."/>
            <person name="Li Q."/>
            <person name="Sha Z."/>
            <person name="Zhou H."/>
            <person name="Xie M."/>
            <person name="Yu Q."/>
            <person name="Liu Y."/>
            <person name="Xiang H."/>
            <person name="Wang N."/>
            <person name="Wu K."/>
            <person name="Yang C."/>
            <person name="Zhou Q."/>
            <person name="Liao X."/>
            <person name="Yang L."/>
            <person name="Hu Q."/>
            <person name="Zhang J."/>
            <person name="Meng L."/>
            <person name="Jin L."/>
            <person name="Tian Y."/>
            <person name="Lian J."/>
            <person name="Yang J."/>
            <person name="Miao G."/>
            <person name="Liu S."/>
            <person name="Liang Z."/>
            <person name="Yan F."/>
            <person name="Li Y."/>
            <person name="Sun B."/>
            <person name="Zhang H."/>
            <person name="Zhang J."/>
            <person name="Zhu Y."/>
            <person name="Du M."/>
            <person name="Zhao Y."/>
            <person name="Schartl M."/>
            <person name="Tang Q."/>
            <person name="Wang J."/>
        </authorList>
    </citation>
    <scope>NUCLEOTIDE SEQUENCE</scope>
</reference>
<evidence type="ECO:0000256" key="12">
    <source>
        <dbReference type="SAM" id="Coils"/>
    </source>
</evidence>
<reference evidence="13" key="2">
    <citation type="submission" date="2025-08" db="UniProtKB">
        <authorList>
            <consortium name="Ensembl"/>
        </authorList>
    </citation>
    <scope>IDENTIFICATION</scope>
</reference>
<evidence type="ECO:0000256" key="11">
    <source>
        <dbReference type="ARBA" id="ARBA00040950"/>
    </source>
</evidence>
<dbReference type="InterPro" id="IPR050576">
    <property type="entry name" value="Cilia_flagella_integrity"/>
</dbReference>
<dbReference type="Ensembl" id="ENSCSET00000024730.1">
    <property type="protein sequence ID" value="ENSCSEP00000024400.1"/>
    <property type="gene ID" value="ENSCSEG00000015548.1"/>
</dbReference>
<evidence type="ECO:0000313" key="13">
    <source>
        <dbReference type="Ensembl" id="ENSCSEP00000024400.1"/>
    </source>
</evidence>
<protein>
    <recommendedName>
        <fullName evidence="11">Dynein regulatory complex subunit 3</fullName>
    </recommendedName>
</protein>